<dbReference type="SUPFAM" id="SSF52821">
    <property type="entry name" value="Rhodanese/Cell cycle control phosphatase"/>
    <property type="match status" value="1"/>
</dbReference>
<dbReference type="GO" id="GO:0004792">
    <property type="term" value="F:thiosulfate-cyanide sulfurtransferase activity"/>
    <property type="evidence" value="ECO:0007669"/>
    <property type="project" value="InterPro"/>
</dbReference>
<dbReference type="InterPro" id="IPR036873">
    <property type="entry name" value="Rhodanese-like_dom_sf"/>
</dbReference>
<feature type="domain" description="Rhodanese" evidence="1">
    <location>
        <begin position="19"/>
        <end position="107"/>
    </location>
</feature>
<dbReference type="PANTHER" id="PTHR43031">
    <property type="entry name" value="FAD-DEPENDENT OXIDOREDUCTASE"/>
    <property type="match status" value="1"/>
</dbReference>
<name>A0A0A0BRS6_9CELL</name>
<dbReference type="InterPro" id="IPR050229">
    <property type="entry name" value="GlpE_sulfurtransferase"/>
</dbReference>
<dbReference type="PROSITE" id="PS50206">
    <property type="entry name" value="RHODANESE_3"/>
    <property type="match status" value="1"/>
</dbReference>
<dbReference type="Pfam" id="PF00581">
    <property type="entry name" value="Rhodanese"/>
    <property type="match status" value="1"/>
</dbReference>
<protein>
    <submittedName>
        <fullName evidence="2">Sulfurtransferase</fullName>
    </submittedName>
</protein>
<keyword evidence="3" id="KW-1185">Reference proteome</keyword>
<proteinExistence type="predicted"/>
<evidence type="ECO:0000313" key="3">
    <source>
        <dbReference type="Proteomes" id="UP000029839"/>
    </source>
</evidence>
<comment type="caution">
    <text evidence="2">The sequence shown here is derived from an EMBL/GenBank/DDBJ whole genome shotgun (WGS) entry which is preliminary data.</text>
</comment>
<gene>
    <name evidence="2" type="ORF">N868_10170</name>
</gene>
<dbReference type="CDD" id="cd00158">
    <property type="entry name" value="RHOD"/>
    <property type="match status" value="1"/>
</dbReference>
<reference evidence="2 3" key="2">
    <citation type="journal article" date="2015" name="Stand. Genomic Sci.">
        <title>Draft genome sequence of Cellulomonas carbonis T26(T) and comparative analysis of six Cellulomonas genomes.</title>
        <authorList>
            <person name="Zhuang W."/>
            <person name="Zhang S."/>
            <person name="Xia X."/>
            <person name="Wang G."/>
        </authorList>
    </citation>
    <scope>NUCLEOTIDE SEQUENCE [LARGE SCALE GENOMIC DNA]</scope>
    <source>
        <strain evidence="2 3">T26</strain>
    </source>
</reference>
<dbReference type="SMART" id="SM00450">
    <property type="entry name" value="RHOD"/>
    <property type="match status" value="1"/>
</dbReference>
<evidence type="ECO:0000313" key="2">
    <source>
        <dbReference type="EMBL" id="KGM11163.1"/>
    </source>
</evidence>
<dbReference type="RefSeq" id="WP_188484631.1">
    <property type="nucleotide sequence ID" value="NZ_AXCY01000029.1"/>
</dbReference>
<dbReference type="PROSITE" id="PS00380">
    <property type="entry name" value="RHODANESE_1"/>
    <property type="match status" value="1"/>
</dbReference>
<dbReference type="Gene3D" id="3.40.250.10">
    <property type="entry name" value="Rhodanese-like domain"/>
    <property type="match status" value="1"/>
</dbReference>
<dbReference type="EMBL" id="AXCY01000029">
    <property type="protein sequence ID" value="KGM11163.1"/>
    <property type="molecule type" value="Genomic_DNA"/>
</dbReference>
<dbReference type="Proteomes" id="UP000029839">
    <property type="component" value="Unassembled WGS sequence"/>
</dbReference>
<organism evidence="2 3">
    <name type="scientific">Cellulomonas carbonis T26</name>
    <dbReference type="NCBI Taxonomy" id="947969"/>
    <lineage>
        <taxon>Bacteria</taxon>
        <taxon>Bacillati</taxon>
        <taxon>Actinomycetota</taxon>
        <taxon>Actinomycetes</taxon>
        <taxon>Micrococcales</taxon>
        <taxon>Cellulomonadaceae</taxon>
        <taxon>Cellulomonas</taxon>
    </lineage>
</organism>
<evidence type="ECO:0000259" key="1">
    <source>
        <dbReference type="PROSITE" id="PS50206"/>
    </source>
</evidence>
<dbReference type="AlphaFoldDB" id="A0A0A0BRS6"/>
<sequence length="111" mass="11826">MHEIDVTELHRRLAQADPRHEAPHVVDVREEHEFAGGHVPGAVNVPLSQLVERVGEVTGLSGQVLLVCHSGGRSGQAAAWLGQQGYDVVNVAGGTAEWVARGYPVHVPGRS</sequence>
<accession>A0A0A0BRS6</accession>
<dbReference type="PANTHER" id="PTHR43031:SF1">
    <property type="entry name" value="PYRIDINE NUCLEOTIDE-DISULPHIDE OXIDOREDUCTASE"/>
    <property type="match status" value="1"/>
</dbReference>
<dbReference type="InterPro" id="IPR001763">
    <property type="entry name" value="Rhodanese-like_dom"/>
</dbReference>
<dbReference type="InterPro" id="IPR001307">
    <property type="entry name" value="Thiosulphate_STrfase_CS"/>
</dbReference>
<reference evidence="2 3" key="1">
    <citation type="submission" date="2013-08" db="EMBL/GenBank/DDBJ databases">
        <title>Genome sequencing of Cellulomonas carbonis T26.</title>
        <authorList>
            <person name="Chen F."/>
            <person name="Li Y."/>
            <person name="Wang G."/>
        </authorList>
    </citation>
    <scope>NUCLEOTIDE SEQUENCE [LARGE SCALE GENOMIC DNA]</scope>
    <source>
        <strain evidence="2 3">T26</strain>
    </source>
</reference>
<keyword evidence="2" id="KW-0808">Transferase</keyword>